<feature type="transmembrane region" description="Helical" evidence="1">
    <location>
        <begin position="254"/>
        <end position="282"/>
    </location>
</feature>
<evidence type="ECO:0000313" key="2">
    <source>
        <dbReference type="EMBL" id="OLO49276.1"/>
    </source>
</evidence>
<accession>A0A1Q8VMF4</accession>
<evidence type="ECO:0000256" key="1">
    <source>
        <dbReference type="SAM" id="Phobius"/>
    </source>
</evidence>
<keyword evidence="1" id="KW-0812">Transmembrane</keyword>
<dbReference type="EMBL" id="MSKK01000001">
    <property type="protein sequence ID" value="OLO49276.1"/>
    <property type="molecule type" value="Genomic_DNA"/>
</dbReference>
<name>A0A1Q8VMF4_9ACTO</name>
<dbReference type="AlphaFoldDB" id="A0A1Q8VMF4"/>
<feature type="transmembrane region" description="Helical" evidence="1">
    <location>
        <begin position="191"/>
        <end position="217"/>
    </location>
</feature>
<feature type="transmembrane region" description="Helical" evidence="1">
    <location>
        <begin position="71"/>
        <end position="90"/>
    </location>
</feature>
<feature type="transmembrane region" description="Helical" evidence="1">
    <location>
        <begin position="36"/>
        <end position="59"/>
    </location>
</feature>
<protein>
    <submittedName>
        <fullName evidence="2">Uncharacterized protein</fullName>
    </submittedName>
</protein>
<proteinExistence type="predicted"/>
<feature type="transmembrane region" description="Helical" evidence="1">
    <location>
        <begin position="7"/>
        <end position="30"/>
    </location>
</feature>
<gene>
    <name evidence="2" type="ORF">BKH31_00155</name>
</gene>
<feature type="transmembrane region" description="Helical" evidence="1">
    <location>
        <begin position="133"/>
        <end position="158"/>
    </location>
</feature>
<reference evidence="2 3" key="1">
    <citation type="submission" date="2016-12" db="EMBL/GenBank/DDBJ databases">
        <title>Genomic comparison of strains in the 'Actinomyces naeslundii' group.</title>
        <authorList>
            <person name="Mughal S.R."/>
            <person name="Do T."/>
            <person name="Gilbert S.C."/>
            <person name="Witherden E.A."/>
            <person name="Didelot X."/>
            <person name="Beighton D."/>
        </authorList>
    </citation>
    <scope>NUCLEOTIDE SEQUENCE [LARGE SCALE GENOMIC DNA]</scope>
    <source>
        <strain evidence="2 3">R21091</strain>
    </source>
</reference>
<feature type="transmembrane region" description="Helical" evidence="1">
    <location>
        <begin position="102"/>
        <end position="121"/>
    </location>
</feature>
<evidence type="ECO:0000313" key="3">
    <source>
        <dbReference type="Proteomes" id="UP000186471"/>
    </source>
</evidence>
<dbReference type="RefSeq" id="WP_075410542.1">
    <property type="nucleotide sequence ID" value="NZ_MSKK01000001.1"/>
</dbReference>
<sequence length="305" mass="31584">MEKAALILTIIALPVFYVVTIISSVVLARMTWMSDYAVVQTVTMVVASPVPYLLLVGLIQMTRRRPSSAPLSLIGVMVPMLGLNVARLLIDDSLSPGPMSAGLNIVLAVLVVVTGLVVTAASTHGPRPRPKAVTAGIGSSVFLGVSSALSLVQAPLFLMLGSRRDPGGHARSPELGLWLAWNPFTDGQQHVGLPFAAGVVVLIGILALSIASVVTGARRSSRTVFVLTTIGAAGLFVVSQVGVLVLGAGGLSFYGVYMVGGFIGYGVALLLVVAMALLSLALSARQWFSRQTQTPPAGVSSMVSP</sequence>
<dbReference type="Proteomes" id="UP000186471">
    <property type="component" value="Unassembled WGS sequence"/>
</dbReference>
<organism evidence="2 3">
    <name type="scientific">Actinomyces oris</name>
    <dbReference type="NCBI Taxonomy" id="544580"/>
    <lineage>
        <taxon>Bacteria</taxon>
        <taxon>Bacillati</taxon>
        <taxon>Actinomycetota</taxon>
        <taxon>Actinomycetes</taxon>
        <taxon>Actinomycetales</taxon>
        <taxon>Actinomycetaceae</taxon>
        <taxon>Actinomyces</taxon>
    </lineage>
</organism>
<keyword evidence="1" id="KW-1133">Transmembrane helix</keyword>
<keyword evidence="1" id="KW-0472">Membrane</keyword>
<comment type="caution">
    <text evidence="2">The sequence shown here is derived from an EMBL/GenBank/DDBJ whole genome shotgun (WGS) entry which is preliminary data.</text>
</comment>
<feature type="transmembrane region" description="Helical" evidence="1">
    <location>
        <begin position="224"/>
        <end position="248"/>
    </location>
</feature>